<comment type="caution">
    <text evidence="4">The sequence shown here is derived from an EMBL/GenBank/DDBJ whole genome shotgun (WGS) entry which is preliminary data.</text>
</comment>
<evidence type="ECO:0000256" key="2">
    <source>
        <dbReference type="SAM" id="Phobius"/>
    </source>
</evidence>
<keyword evidence="2" id="KW-0472">Membrane</keyword>
<feature type="compositionally biased region" description="Pro residues" evidence="1">
    <location>
        <begin position="228"/>
        <end position="238"/>
    </location>
</feature>
<evidence type="ECO:0000259" key="3">
    <source>
        <dbReference type="Pfam" id="PF03703"/>
    </source>
</evidence>
<feature type="region of interest" description="Disordered" evidence="1">
    <location>
        <begin position="201"/>
        <end position="301"/>
    </location>
</feature>
<evidence type="ECO:0000313" key="4">
    <source>
        <dbReference type="EMBL" id="GCE75785.1"/>
    </source>
</evidence>
<feature type="compositionally biased region" description="Basic and acidic residues" evidence="1">
    <location>
        <begin position="292"/>
        <end position="301"/>
    </location>
</feature>
<dbReference type="PANTHER" id="PTHR37938:SF1">
    <property type="entry name" value="BLL0215 PROTEIN"/>
    <property type="match status" value="1"/>
</dbReference>
<proteinExistence type="predicted"/>
<evidence type="ECO:0000313" key="5">
    <source>
        <dbReference type="Proteomes" id="UP000289954"/>
    </source>
</evidence>
<dbReference type="AlphaFoldDB" id="A0A402DNS9"/>
<dbReference type="PANTHER" id="PTHR37938">
    <property type="entry name" value="BLL0215 PROTEIN"/>
    <property type="match status" value="1"/>
</dbReference>
<keyword evidence="2" id="KW-0812">Transmembrane</keyword>
<organism evidence="4 5">
    <name type="scientific">Cellulomonas biazotea</name>
    <dbReference type="NCBI Taxonomy" id="1709"/>
    <lineage>
        <taxon>Bacteria</taxon>
        <taxon>Bacillati</taxon>
        <taxon>Actinomycetota</taxon>
        <taxon>Actinomycetes</taxon>
        <taxon>Micrococcales</taxon>
        <taxon>Cellulomonadaceae</taxon>
        <taxon>Cellulomonas</taxon>
    </lineage>
</organism>
<feature type="transmembrane region" description="Helical" evidence="2">
    <location>
        <begin position="39"/>
        <end position="61"/>
    </location>
</feature>
<keyword evidence="2" id="KW-1133">Transmembrane helix</keyword>
<reference evidence="4 5" key="1">
    <citation type="submission" date="2019-01" db="EMBL/GenBank/DDBJ databases">
        <title>Draft genome sequence of Cellulomonas takizawaensis strain TKZ-21.</title>
        <authorList>
            <person name="Yamamura H."/>
            <person name="Hayashi T."/>
            <person name="Hamada M."/>
            <person name="Serisawa Y."/>
            <person name="Matsuyama K."/>
            <person name="Nakagawa Y."/>
            <person name="Otoguro M."/>
            <person name="Yanagida F."/>
            <person name="Hayakawa M."/>
        </authorList>
    </citation>
    <scope>NUCLEOTIDE SEQUENCE [LARGE SCALE GENOMIC DNA]</scope>
    <source>
        <strain evidence="4 5">NBRC12680</strain>
    </source>
</reference>
<feature type="domain" description="YdbS-like PH" evidence="3">
    <location>
        <begin position="86"/>
        <end position="152"/>
    </location>
</feature>
<name>A0A402DNS9_9CELL</name>
<sequence>MTDAETVARTHRNIRRYVLPGERVVLSARSHWGKLAEPVLTTTAGFLLLAFVVVPAAGAVAGESADWLWWLFAVLLVRLGWKVLDWRNEWFVATDKRMLLLYGLVTHKVAMMPLVKITDMRYSRSVVGRVLGYGEFLLESAGQDQAMRRINWVARPDATYRELCATIFTPSAFPTAPGTRLPVPGMLPGYGYGSTPAAPVHGPVPSPVPVPGSGHGERRDPVHGVAWPPVPAPVPAPYQPDHDAHHDRQRDAPREPTYRPGDTQPIRIPPRPADQGWDVSGDRATFVPVEEQEARDRAYDD</sequence>
<dbReference type="RefSeq" id="WP_130780384.1">
    <property type="nucleotide sequence ID" value="NZ_BIMR01000046.1"/>
</dbReference>
<dbReference type="EMBL" id="BIMR01000046">
    <property type="protein sequence ID" value="GCE75785.1"/>
    <property type="molecule type" value="Genomic_DNA"/>
</dbReference>
<dbReference type="Pfam" id="PF03703">
    <property type="entry name" value="bPH_2"/>
    <property type="match status" value="1"/>
</dbReference>
<feature type="compositionally biased region" description="Basic and acidic residues" evidence="1">
    <location>
        <begin position="240"/>
        <end position="257"/>
    </location>
</feature>
<protein>
    <recommendedName>
        <fullName evidence="3">YdbS-like PH domain-containing protein</fullName>
    </recommendedName>
</protein>
<keyword evidence="5" id="KW-1185">Reference proteome</keyword>
<accession>A0A402DNS9</accession>
<evidence type="ECO:0000256" key="1">
    <source>
        <dbReference type="SAM" id="MobiDB-lite"/>
    </source>
</evidence>
<gene>
    <name evidence="4" type="ORF">CBZ_08410</name>
</gene>
<dbReference type="InterPro" id="IPR005182">
    <property type="entry name" value="YdbS-like_PH"/>
</dbReference>
<dbReference type="Proteomes" id="UP000289954">
    <property type="component" value="Unassembled WGS sequence"/>
</dbReference>
<dbReference type="OrthoDB" id="3354538at2"/>